<proteinExistence type="predicted"/>
<gene>
    <name evidence="1" type="ORF">A2828_01010</name>
</gene>
<accession>A0A1G2PCB2</accession>
<name>A0A1G2PCB2_9BACT</name>
<evidence type="ECO:0000313" key="1">
    <source>
        <dbReference type="EMBL" id="OHA45975.1"/>
    </source>
</evidence>
<reference evidence="1 2" key="1">
    <citation type="journal article" date="2016" name="Nat. Commun.">
        <title>Thousands of microbial genomes shed light on interconnected biogeochemical processes in an aquifer system.</title>
        <authorList>
            <person name="Anantharaman K."/>
            <person name="Brown C.T."/>
            <person name="Hug L.A."/>
            <person name="Sharon I."/>
            <person name="Castelle C.J."/>
            <person name="Probst A.J."/>
            <person name="Thomas B.C."/>
            <person name="Singh A."/>
            <person name="Wilkins M.J."/>
            <person name="Karaoz U."/>
            <person name="Brodie E.L."/>
            <person name="Williams K.H."/>
            <person name="Hubbard S.S."/>
            <person name="Banfield J.F."/>
        </authorList>
    </citation>
    <scope>NUCLEOTIDE SEQUENCE [LARGE SCALE GENOMIC DNA]</scope>
</reference>
<dbReference type="EMBL" id="MHSR01000024">
    <property type="protein sequence ID" value="OHA45975.1"/>
    <property type="molecule type" value="Genomic_DNA"/>
</dbReference>
<sequence length="305" mass="35508">MNENEIAEYEKLPEEKGKETQARIIIRDKDTHEEISSFIIELVSPNHYHPIEIHQCGVYAARSFGYDYKNRRPQPNYSAEIARYYFDGSVESIAELGTSINGVYNKVFQNDFRIDPEELFVVLVKGFGGEAGYALVFRNLDSKSDAYSATFSELKNRFTFIDGEFDFYDWARDGKYFWGNFSIGADVSAIFRINKLNWTLEIFRAPIGTKGGDILNMEKGYITYYDGSPWTGDADLDKQLEDKWIKEGRQIHFYIYDLFNQKSIRLATIKDPAWQFRAKWLSDTELEYYVPPEPGTRRVYTILSN</sequence>
<dbReference type="Proteomes" id="UP000178869">
    <property type="component" value="Unassembled WGS sequence"/>
</dbReference>
<dbReference type="AlphaFoldDB" id="A0A1G2PCB2"/>
<evidence type="ECO:0000313" key="2">
    <source>
        <dbReference type="Proteomes" id="UP000178869"/>
    </source>
</evidence>
<comment type="caution">
    <text evidence="1">The sequence shown here is derived from an EMBL/GenBank/DDBJ whole genome shotgun (WGS) entry which is preliminary data.</text>
</comment>
<organism evidence="1 2">
    <name type="scientific">Candidatus Terrybacteria bacterium RIFCSPHIGHO2_01_FULL_43_35</name>
    <dbReference type="NCBI Taxonomy" id="1802361"/>
    <lineage>
        <taxon>Bacteria</taxon>
        <taxon>Candidatus Terryibacteriota</taxon>
    </lineage>
</organism>
<protein>
    <submittedName>
        <fullName evidence="1">Uncharacterized protein</fullName>
    </submittedName>
</protein>